<dbReference type="PANTHER" id="PTHR30111">
    <property type="entry name" value="33 KDA CHAPERONIN"/>
    <property type="match status" value="1"/>
</dbReference>
<evidence type="ECO:0000256" key="1">
    <source>
        <dbReference type="ARBA" id="ARBA00022490"/>
    </source>
</evidence>
<dbReference type="GO" id="GO:0044183">
    <property type="term" value="F:protein folding chaperone"/>
    <property type="evidence" value="ECO:0007669"/>
    <property type="project" value="TreeGrafter"/>
</dbReference>
<dbReference type="PIRSF" id="PIRSF005261">
    <property type="entry name" value="Heat_shock_Hsp33"/>
    <property type="match status" value="1"/>
</dbReference>
<dbReference type="PANTHER" id="PTHR30111:SF1">
    <property type="entry name" value="33 KDA CHAPERONIN"/>
    <property type="match status" value="1"/>
</dbReference>
<evidence type="ECO:0000256" key="4">
    <source>
        <dbReference type="ARBA" id="ARBA00023186"/>
    </source>
</evidence>
<proteinExistence type="predicted"/>
<dbReference type="Proteomes" id="UP000595564">
    <property type="component" value="Chromosome"/>
</dbReference>
<protein>
    <submittedName>
        <fullName evidence="6">Molecular chaperone Hsp33</fullName>
    </submittedName>
</protein>
<dbReference type="InterPro" id="IPR016153">
    <property type="entry name" value="Heat_shock_Hsp33_N"/>
</dbReference>
<dbReference type="SUPFAM" id="SSF118352">
    <property type="entry name" value="HSP33 redox switch-like"/>
    <property type="match status" value="1"/>
</dbReference>
<organism evidence="6 7">
    <name type="scientific">Thermotomaculum hydrothermale</name>
    <dbReference type="NCBI Taxonomy" id="981385"/>
    <lineage>
        <taxon>Bacteria</taxon>
        <taxon>Pseudomonadati</taxon>
        <taxon>Acidobacteriota</taxon>
        <taxon>Holophagae</taxon>
        <taxon>Thermotomaculales</taxon>
        <taxon>Thermotomaculaceae</taxon>
        <taxon>Thermotomaculum</taxon>
    </lineage>
</organism>
<keyword evidence="3" id="KW-1015">Disulfide bond</keyword>
<evidence type="ECO:0000313" key="6">
    <source>
        <dbReference type="EMBL" id="BBB32027.1"/>
    </source>
</evidence>
<dbReference type="Gene3D" id="3.90.1280.10">
    <property type="entry name" value="HSP33 redox switch-like"/>
    <property type="match status" value="1"/>
</dbReference>
<dbReference type="KEGG" id="thyd:TTHT_0431"/>
<dbReference type="GO" id="GO:0042026">
    <property type="term" value="P:protein refolding"/>
    <property type="evidence" value="ECO:0007669"/>
    <property type="project" value="TreeGrafter"/>
</dbReference>
<keyword evidence="2" id="KW-0862">Zinc</keyword>
<evidence type="ECO:0000313" key="7">
    <source>
        <dbReference type="Proteomes" id="UP000595564"/>
    </source>
</evidence>
<evidence type="ECO:0000256" key="5">
    <source>
        <dbReference type="ARBA" id="ARBA00023284"/>
    </source>
</evidence>
<dbReference type="EMBL" id="AP017470">
    <property type="protein sequence ID" value="BBB32027.1"/>
    <property type="molecule type" value="Genomic_DNA"/>
</dbReference>
<dbReference type="Pfam" id="PF01430">
    <property type="entry name" value="HSP33"/>
    <property type="match status" value="1"/>
</dbReference>
<keyword evidence="5" id="KW-0676">Redox-active center</keyword>
<keyword evidence="4" id="KW-0143">Chaperone</keyword>
<evidence type="ECO:0000256" key="2">
    <source>
        <dbReference type="ARBA" id="ARBA00022833"/>
    </source>
</evidence>
<evidence type="ECO:0000256" key="3">
    <source>
        <dbReference type="ARBA" id="ARBA00023157"/>
    </source>
</evidence>
<dbReference type="GO" id="GO:0005737">
    <property type="term" value="C:cytoplasm"/>
    <property type="evidence" value="ECO:0007669"/>
    <property type="project" value="InterPro"/>
</dbReference>
<dbReference type="InterPro" id="IPR000397">
    <property type="entry name" value="Heat_shock_Hsp33"/>
</dbReference>
<dbReference type="InterPro" id="IPR016154">
    <property type="entry name" value="Heat_shock_Hsp33_C"/>
</dbReference>
<name>A0A7R6SYS5_9BACT</name>
<keyword evidence="1" id="KW-0963">Cytoplasm</keyword>
<dbReference type="SUPFAM" id="SSF64397">
    <property type="entry name" value="Hsp33 domain"/>
    <property type="match status" value="1"/>
</dbReference>
<gene>
    <name evidence="6" type="primary">hslO</name>
    <name evidence="6" type="ORF">TTHT_0431</name>
</gene>
<dbReference type="GO" id="GO:0051082">
    <property type="term" value="F:unfolded protein binding"/>
    <property type="evidence" value="ECO:0007669"/>
    <property type="project" value="InterPro"/>
</dbReference>
<keyword evidence="7" id="KW-1185">Reference proteome</keyword>
<sequence length="292" mass="33050">MENEMDIINFYLSGDGKFRFVFAETKDVVNKIREIHKMTYPVANAVSRFVTGTVLISSNLKSGDVLGAYLDVNGPIGGIRCEANSYGHIKGYAINPDVGVDEFDSNYVMDLNQLLGSGMLTVTRVLKRGKVPFTSNIEFKGGSLALMFADYLKRSEQINSAVFISNFMKPDGFIENCGGFIVQPMPDATEKEIEKMEKEIEKLPPFSEVLKEVDNVNQAALLLFPNYKLKQIGERHLVFKCTCSRDKVLKVLKSLKEEDRKQLLLDDGTYLVVCEYCKKEYRVKKEEVENFK</sequence>
<reference evidence="6 7" key="1">
    <citation type="journal article" date="2012" name="Extremophiles">
        <title>Thermotomaculum hydrothermale gen. nov., sp. nov., a novel heterotrophic thermophile within the phylum Acidobacteria from a deep-sea hydrothermal vent chimney in the Southern Okinawa Trough.</title>
        <authorList>
            <person name="Izumi H."/>
            <person name="Nunoura T."/>
            <person name="Miyazaki M."/>
            <person name="Mino S."/>
            <person name="Toki T."/>
            <person name="Takai K."/>
            <person name="Sako Y."/>
            <person name="Sawabe T."/>
            <person name="Nakagawa S."/>
        </authorList>
    </citation>
    <scope>NUCLEOTIDE SEQUENCE [LARGE SCALE GENOMIC DNA]</scope>
    <source>
        <strain evidence="6 7">AC55</strain>
    </source>
</reference>
<accession>A0A7R6SYS5</accession>
<dbReference type="Gene3D" id="3.55.30.10">
    <property type="entry name" value="Hsp33 domain"/>
    <property type="match status" value="1"/>
</dbReference>
<dbReference type="AlphaFoldDB" id="A0A7R6SYS5"/>